<evidence type="ECO:0000256" key="3">
    <source>
        <dbReference type="ARBA" id="ARBA00022475"/>
    </source>
</evidence>
<evidence type="ECO:0000256" key="7">
    <source>
        <dbReference type="ARBA" id="ARBA00022967"/>
    </source>
</evidence>
<dbReference type="EMBL" id="VLKG01000003">
    <property type="protein sequence ID" value="TWH76151.1"/>
    <property type="molecule type" value="Genomic_DNA"/>
</dbReference>
<evidence type="ECO:0000256" key="1">
    <source>
        <dbReference type="ARBA" id="ARBA00004417"/>
    </source>
</evidence>
<keyword evidence="6 10" id="KW-0067">ATP-binding</keyword>
<dbReference type="SUPFAM" id="SSF52540">
    <property type="entry name" value="P-loop containing nucleoside triphosphate hydrolases"/>
    <property type="match status" value="1"/>
</dbReference>
<dbReference type="Proteomes" id="UP000319627">
    <property type="component" value="Unassembled WGS sequence"/>
</dbReference>
<dbReference type="InterPro" id="IPR017871">
    <property type="entry name" value="ABC_transporter-like_CS"/>
</dbReference>
<evidence type="ECO:0000256" key="4">
    <source>
        <dbReference type="ARBA" id="ARBA00022519"/>
    </source>
</evidence>
<evidence type="ECO:0000256" key="8">
    <source>
        <dbReference type="ARBA" id="ARBA00023136"/>
    </source>
</evidence>
<dbReference type="Pfam" id="PF00005">
    <property type="entry name" value="ABC_tran"/>
    <property type="match status" value="1"/>
</dbReference>
<proteinExistence type="predicted"/>
<evidence type="ECO:0000259" key="9">
    <source>
        <dbReference type="PROSITE" id="PS50893"/>
    </source>
</evidence>
<keyword evidence="11" id="KW-1185">Reference proteome</keyword>
<dbReference type="InterPro" id="IPR050086">
    <property type="entry name" value="MetN_ABC_transporter-like"/>
</dbReference>
<keyword evidence="4" id="KW-0997">Cell inner membrane</keyword>
<name>A0A562IYN3_9GAMM</name>
<keyword evidence="8" id="KW-0472">Membrane</keyword>
<feature type="domain" description="ABC transporter" evidence="9">
    <location>
        <begin position="29"/>
        <end position="269"/>
    </location>
</feature>
<gene>
    <name evidence="10" type="ORF">LX59_01070</name>
</gene>
<dbReference type="PROSITE" id="PS50893">
    <property type="entry name" value="ABC_TRANSPORTER_2"/>
    <property type="match status" value="1"/>
</dbReference>
<reference evidence="10 11" key="1">
    <citation type="submission" date="2019-07" db="EMBL/GenBank/DDBJ databases">
        <title>Genomic Encyclopedia of Type Strains, Phase I: the one thousand microbial genomes (KMG-I) project.</title>
        <authorList>
            <person name="Kyrpides N."/>
        </authorList>
    </citation>
    <scope>NUCLEOTIDE SEQUENCE [LARGE SCALE GENOMIC DNA]</scope>
    <source>
        <strain evidence="10 11">DSM 375</strain>
    </source>
</reference>
<evidence type="ECO:0000256" key="2">
    <source>
        <dbReference type="ARBA" id="ARBA00022448"/>
    </source>
</evidence>
<accession>A0A562IYN3</accession>
<comment type="caution">
    <text evidence="10">The sequence shown here is derived from an EMBL/GenBank/DDBJ whole genome shotgun (WGS) entry which is preliminary data.</text>
</comment>
<dbReference type="GO" id="GO:0005524">
    <property type="term" value="F:ATP binding"/>
    <property type="evidence" value="ECO:0007669"/>
    <property type="project" value="UniProtKB-KW"/>
</dbReference>
<dbReference type="AlphaFoldDB" id="A0A562IYN3"/>
<dbReference type="InterPro" id="IPR003593">
    <property type="entry name" value="AAA+_ATPase"/>
</dbReference>
<dbReference type="PANTHER" id="PTHR43166">
    <property type="entry name" value="AMINO ACID IMPORT ATP-BINDING PROTEIN"/>
    <property type="match status" value="1"/>
</dbReference>
<dbReference type="PROSITE" id="PS00211">
    <property type="entry name" value="ABC_TRANSPORTER_1"/>
    <property type="match status" value="1"/>
</dbReference>
<dbReference type="SMART" id="SM00382">
    <property type="entry name" value="AAA"/>
    <property type="match status" value="1"/>
</dbReference>
<keyword evidence="3" id="KW-1003">Cell membrane</keyword>
<evidence type="ECO:0000313" key="11">
    <source>
        <dbReference type="Proteomes" id="UP000319627"/>
    </source>
</evidence>
<dbReference type="InterPro" id="IPR003439">
    <property type="entry name" value="ABC_transporter-like_ATP-bd"/>
</dbReference>
<protein>
    <submittedName>
        <fullName evidence="10">Phosphonate transport system ATP-binding protein</fullName>
    </submittedName>
</protein>
<dbReference type="GO" id="GO:0005886">
    <property type="term" value="C:plasma membrane"/>
    <property type="evidence" value="ECO:0007669"/>
    <property type="project" value="UniProtKB-SubCell"/>
</dbReference>
<evidence type="ECO:0000313" key="10">
    <source>
        <dbReference type="EMBL" id="TWH76151.1"/>
    </source>
</evidence>
<dbReference type="PANTHER" id="PTHR43166:SF6">
    <property type="entry name" value="PHOSPHONATES IMPORT ATP-BINDING PROTEIN PHNC"/>
    <property type="match status" value="1"/>
</dbReference>
<dbReference type="OrthoDB" id="9802264at2"/>
<dbReference type="GO" id="GO:0016887">
    <property type="term" value="F:ATP hydrolysis activity"/>
    <property type="evidence" value="ECO:0007669"/>
    <property type="project" value="InterPro"/>
</dbReference>
<keyword evidence="7" id="KW-1278">Translocase</keyword>
<dbReference type="RefSeq" id="WP_144570805.1">
    <property type="nucleotide sequence ID" value="NZ_VLKG01000003.1"/>
</dbReference>
<organism evidence="10 11">
    <name type="scientific">Azomonas agilis</name>
    <dbReference type="NCBI Taxonomy" id="116849"/>
    <lineage>
        <taxon>Bacteria</taxon>
        <taxon>Pseudomonadati</taxon>
        <taxon>Pseudomonadota</taxon>
        <taxon>Gammaproteobacteria</taxon>
        <taxon>Pseudomonadales</taxon>
        <taxon>Pseudomonadaceae</taxon>
        <taxon>Azomonas</taxon>
    </lineage>
</organism>
<dbReference type="Gene3D" id="3.40.50.300">
    <property type="entry name" value="P-loop containing nucleotide triphosphate hydrolases"/>
    <property type="match status" value="1"/>
</dbReference>
<evidence type="ECO:0000256" key="6">
    <source>
        <dbReference type="ARBA" id="ARBA00022840"/>
    </source>
</evidence>
<comment type="subcellular location">
    <subcellularLocation>
        <location evidence="1">Cell inner membrane</location>
        <topology evidence="1">Peripheral membrane protein</topology>
    </subcellularLocation>
</comment>
<evidence type="ECO:0000256" key="5">
    <source>
        <dbReference type="ARBA" id="ARBA00022741"/>
    </source>
</evidence>
<dbReference type="InterPro" id="IPR027417">
    <property type="entry name" value="P-loop_NTPase"/>
</dbReference>
<sequence>MSTALLDYTQDLSAALAPTTEHQSSESVLALQQVSVVRHGTPVLEDINLQLYPGSITAVVGPSGAGKSTLLATLNGLLTPNSGSVVASGIGPLNTSAHLLAHRQRTATVFQEHALIARLSALDNVLLGLADRRHPLSILPWPRALREQAISALTEVGLLEKALKPVAQLSGGERQRVGIARALVRKPLLLLADEPFASVDPALCDHMADEFLRLVRDQGLTLVIVLHQIELACRLADRIIGISGGHLVFDGLPNQFTPEERVRIFPRWASATDSTNQASSPGYAE</sequence>
<keyword evidence="5" id="KW-0547">Nucleotide-binding</keyword>
<keyword evidence="2" id="KW-0813">Transport</keyword>